<organism evidence="5 6">
    <name type="scientific">Cyclostephanos tholiformis</name>
    <dbReference type="NCBI Taxonomy" id="382380"/>
    <lineage>
        <taxon>Eukaryota</taxon>
        <taxon>Sar</taxon>
        <taxon>Stramenopiles</taxon>
        <taxon>Ochrophyta</taxon>
        <taxon>Bacillariophyta</taxon>
        <taxon>Coscinodiscophyceae</taxon>
        <taxon>Thalassiosirophycidae</taxon>
        <taxon>Stephanodiscales</taxon>
        <taxon>Stephanodiscaceae</taxon>
        <taxon>Cyclostephanos</taxon>
    </lineage>
</organism>
<dbReference type="SUPFAM" id="SSF53474">
    <property type="entry name" value="alpha/beta-Hydrolases"/>
    <property type="match status" value="1"/>
</dbReference>
<accession>A0ABD3SD75</accession>
<keyword evidence="2" id="KW-0378">Hydrolase</keyword>
<evidence type="ECO:0000313" key="5">
    <source>
        <dbReference type="EMBL" id="KAL3822485.1"/>
    </source>
</evidence>
<feature type="compositionally biased region" description="Pro residues" evidence="3">
    <location>
        <begin position="257"/>
        <end position="273"/>
    </location>
</feature>
<dbReference type="InterPro" id="IPR002018">
    <property type="entry name" value="CarbesteraseB"/>
</dbReference>
<evidence type="ECO:0000256" key="1">
    <source>
        <dbReference type="ARBA" id="ARBA00005964"/>
    </source>
</evidence>
<sequence>GTSPMSKLPVMVYIHGGGWGLMGSADPPLWGHHLSGRSVMVISINYRLGIFGFLATDEYGSNGMNGIDDQVNALKWINCYVKYFGGVPSRVTIFGQEVGSVSVCYLSVNPSAFGLFQRGIMQSGECIVQFYFSIEFGGIESNSTILTSIVDRCSAFPKFDPFAVVTDFPTFSPMEYSPIRTPRPTRRPTRKPTLRPTDDPTEYPTFTPTDYVPRTKKLTCKSTHRPTRHPTRHPMRRPTQKPTVAPTQKPIAGITPEPTPLLMPPSTPKPFITPEPVRADVKAESFPVSSPNVRANFEADSSPISAPNS</sequence>
<comment type="similarity">
    <text evidence="1">Belongs to the type-B carboxylesterase/lipase family.</text>
</comment>
<keyword evidence="6" id="KW-1185">Reference proteome</keyword>
<evidence type="ECO:0000313" key="6">
    <source>
        <dbReference type="Proteomes" id="UP001530377"/>
    </source>
</evidence>
<proteinExistence type="inferred from homology"/>
<dbReference type="PANTHER" id="PTHR43142:SF1">
    <property type="entry name" value="CARBOXYLIC ESTER HYDROLASE"/>
    <property type="match status" value="1"/>
</dbReference>
<dbReference type="AlphaFoldDB" id="A0ABD3SD75"/>
<evidence type="ECO:0000256" key="2">
    <source>
        <dbReference type="ARBA" id="ARBA00022801"/>
    </source>
</evidence>
<dbReference type="InterPro" id="IPR029058">
    <property type="entry name" value="AB_hydrolase_fold"/>
</dbReference>
<feature type="compositionally biased region" description="Basic residues" evidence="3">
    <location>
        <begin position="214"/>
        <end position="239"/>
    </location>
</feature>
<dbReference type="EMBL" id="JALLPB020000064">
    <property type="protein sequence ID" value="KAL3822485.1"/>
    <property type="molecule type" value="Genomic_DNA"/>
</dbReference>
<reference evidence="5 6" key="1">
    <citation type="submission" date="2024-10" db="EMBL/GenBank/DDBJ databases">
        <title>Updated reference genomes for cyclostephanoid diatoms.</title>
        <authorList>
            <person name="Roberts W.R."/>
            <person name="Alverson A.J."/>
        </authorList>
    </citation>
    <scope>NUCLEOTIDE SEQUENCE [LARGE SCALE GENOMIC DNA]</scope>
    <source>
        <strain evidence="5 6">AJA228-03</strain>
    </source>
</reference>
<feature type="non-terminal residue" evidence="5">
    <location>
        <position position="1"/>
    </location>
</feature>
<evidence type="ECO:0000259" key="4">
    <source>
        <dbReference type="Pfam" id="PF00135"/>
    </source>
</evidence>
<dbReference type="GO" id="GO:0016787">
    <property type="term" value="F:hydrolase activity"/>
    <property type="evidence" value="ECO:0007669"/>
    <property type="project" value="UniProtKB-KW"/>
</dbReference>
<feature type="domain" description="Carboxylesterase type B" evidence="4">
    <location>
        <begin position="5"/>
        <end position="130"/>
    </location>
</feature>
<comment type="caution">
    <text evidence="5">The sequence shown here is derived from an EMBL/GenBank/DDBJ whole genome shotgun (WGS) entry which is preliminary data.</text>
</comment>
<dbReference type="Pfam" id="PF00135">
    <property type="entry name" value="COesterase"/>
    <property type="match status" value="1"/>
</dbReference>
<evidence type="ECO:0000256" key="3">
    <source>
        <dbReference type="SAM" id="MobiDB-lite"/>
    </source>
</evidence>
<feature type="region of interest" description="Disordered" evidence="3">
    <location>
        <begin position="176"/>
        <end position="309"/>
    </location>
</feature>
<dbReference type="Proteomes" id="UP001530377">
    <property type="component" value="Unassembled WGS sequence"/>
</dbReference>
<feature type="compositionally biased region" description="Basic residues" evidence="3">
    <location>
        <begin position="183"/>
        <end position="193"/>
    </location>
</feature>
<protein>
    <recommendedName>
        <fullName evidence="4">Carboxylesterase type B domain-containing protein</fullName>
    </recommendedName>
</protein>
<name>A0ABD3SD75_9STRA</name>
<gene>
    <name evidence="5" type="ORF">ACHAXA_002503</name>
</gene>
<dbReference type="Gene3D" id="3.40.50.1820">
    <property type="entry name" value="alpha/beta hydrolase"/>
    <property type="match status" value="1"/>
</dbReference>
<dbReference type="PANTHER" id="PTHR43142">
    <property type="entry name" value="CARBOXYLIC ESTER HYDROLASE"/>
    <property type="match status" value="1"/>
</dbReference>